<sequence>MLTLAAPPASATSAAAEVTNVIDLFNEAWQHVSVDGTPKHCEYYNMETSNVLTAVDQSTINDVDALLIEAESRSVFHNDSPDTQSFATPSYSTTYTKWLEHQVTTGTSSSTSLSADLPDIGIGAGLTQTVNYSNTDTVKTVDSHTLTAPSQTFTVPGGETGYAWWRLSSTEATGTVTLHADFSGDLKCIYRHANNNNRKEVIISVNDLMQRALTDGNWSPEDMYPDNRFIWASWVGNVQFNGTATYSGVSYSGLEVYFSLTKPTWWDNAVTVEELEGEGVITSG</sequence>
<dbReference type="RefSeq" id="WP_205387311.1">
    <property type="nucleotide sequence ID" value="NZ_JAFFZS010000067.1"/>
</dbReference>
<dbReference type="EMBL" id="JAFFZS010000067">
    <property type="protein sequence ID" value="MBN0049193.1"/>
    <property type="molecule type" value="Genomic_DNA"/>
</dbReference>
<dbReference type="InterPro" id="IPR004991">
    <property type="entry name" value="Aerolysin-like"/>
</dbReference>
<name>A0ABS2W1Q1_STRAS</name>
<dbReference type="SUPFAM" id="SSF56973">
    <property type="entry name" value="Aerolisin/ETX pore-forming domain"/>
    <property type="match status" value="1"/>
</dbReference>
<reference evidence="1 2" key="1">
    <citation type="submission" date="2021-02" db="EMBL/GenBank/DDBJ databases">
        <title>Whole genome sequencing of Streptomyces actuosus VRA1.</title>
        <authorList>
            <person name="Sen G."/>
            <person name="Sen A."/>
        </authorList>
    </citation>
    <scope>NUCLEOTIDE SEQUENCE [LARGE SCALE GENOMIC DNA]</scope>
    <source>
        <strain evidence="1 2">VRA1</strain>
    </source>
</reference>
<dbReference type="Gene3D" id="2.170.15.10">
    <property type="entry name" value="Proaerolysin, chain A, domain 3"/>
    <property type="match status" value="1"/>
</dbReference>
<gene>
    <name evidence="1" type="ORF">JS756_35040</name>
</gene>
<keyword evidence="2" id="KW-1185">Reference proteome</keyword>
<dbReference type="Pfam" id="PF03318">
    <property type="entry name" value="ETX_MTX2"/>
    <property type="match status" value="1"/>
</dbReference>
<protein>
    <submittedName>
        <fullName evidence="1">ETX/MTX2 family pore-forming toxin</fullName>
    </submittedName>
</protein>
<organism evidence="1 2">
    <name type="scientific">Streptomyces actuosus</name>
    <dbReference type="NCBI Taxonomy" id="1885"/>
    <lineage>
        <taxon>Bacteria</taxon>
        <taxon>Bacillati</taxon>
        <taxon>Actinomycetota</taxon>
        <taxon>Actinomycetes</taxon>
        <taxon>Kitasatosporales</taxon>
        <taxon>Streptomycetaceae</taxon>
        <taxon>Streptomyces</taxon>
    </lineage>
</organism>
<evidence type="ECO:0000313" key="2">
    <source>
        <dbReference type="Proteomes" id="UP000788262"/>
    </source>
</evidence>
<dbReference type="Proteomes" id="UP000788262">
    <property type="component" value="Unassembled WGS sequence"/>
</dbReference>
<evidence type="ECO:0000313" key="1">
    <source>
        <dbReference type="EMBL" id="MBN0049193.1"/>
    </source>
</evidence>
<proteinExistence type="predicted"/>
<comment type="caution">
    <text evidence="1">The sequence shown here is derived from an EMBL/GenBank/DDBJ whole genome shotgun (WGS) entry which is preliminary data.</text>
</comment>
<accession>A0ABS2W1Q1</accession>